<evidence type="ECO:0000313" key="2">
    <source>
        <dbReference type="Proteomes" id="UP000182034"/>
    </source>
</evidence>
<dbReference type="Proteomes" id="UP000182034">
    <property type="component" value="Unassembled WGS sequence"/>
</dbReference>
<dbReference type="STRING" id="1612149.SAMN05216324_106153"/>
<reference evidence="2" key="1">
    <citation type="submission" date="2016-10" db="EMBL/GenBank/DDBJ databases">
        <authorList>
            <person name="Varghese N."/>
            <person name="Submissions S."/>
        </authorList>
    </citation>
    <scope>NUCLEOTIDE SEQUENCE [LARGE SCALE GENOMIC DNA]</scope>
    <source>
        <strain evidence="2">SUR2</strain>
    </source>
</reference>
<dbReference type="OrthoDB" id="876778at2"/>
<dbReference type="RefSeq" id="WP_072409693.1">
    <property type="nucleotide sequence ID" value="NZ_FPKW01000006.1"/>
</dbReference>
<dbReference type="EMBL" id="FPKW01000006">
    <property type="protein sequence ID" value="SFZ94216.1"/>
    <property type="molecule type" value="Genomic_DNA"/>
</dbReference>
<accession>A0A1K2IPU1</accession>
<organism evidence="1 2">
    <name type="scientific">Chryseobacterium limigenitum</name>
    <dbReference type="NCBI Taxonomy" id="1612149"/>
    <lineage>
        <taxon>Bacteria</taxon>
        <taxon>Pseudomonadati</taxon>
        <taxon>Bacteroidota</taxon>
        <taxon>Flavobacteriia</taxon>
        <taxon>Flavobacteriales</taxon>
        <taxon>Weeksellaceae</taxon>
        <taxon>Chryseobacterium group</taxon>
        <taxon>Chryseobacterium</taxon>
    </lineage>
</organism>
<dbReference type="AlphaFoldDB" id="A0A1K2IPU1"/>
<gene>
    <name evidence="1" type="ORF">SAMN05216324_106153</name>
</gene>
<sequence length="217" mass="25792">MEEKMSKETYDTLYYYNEEGEDGYDLNEVMLLDDVNNTERIEKLTELLESSDKTIAYQAILILVSWNKEQGFSKLQQFIDERWDKNENFDPHRIYGEDTAYDKFSHALKISTYNGSSETQLMPYIKQFLALYNEVFFESFFKDLLLSMNIISLYIGEVEQTVLKTVDANKPYQASQLFPVLVKNNNSYFEKYKDFFERLNLKDGRIIYNIEEAEKFL</sequence>
<keyword evidence="2" id="KW-1185">Reference proteome</keyword>
<name>A0A1K2IPU1_9FLAO</name>
<protein>
    <submittedName>
        <fullName evidence="1">Uncharacterized protein</fullName>
    </submittedName>
</protein>
<proteinExistence type="predicted"/>
<evidence type="ECO:0000313" key="1">
    <source>
        <dbReference type="EMBL" id="SFZ94216.1"/>
    </source>
</evidence>